<dbReference type="RefSeq" id="WP_369280111.1">
    <property type="nucleotide sequence ID" value="NZ_JBJVMW010000003.1"/>
</dbReference>
<accession>A0ABW9ICL2</accession>
<dbReference type="Proteomes" id="UP001631993">
    <property type="component" value="Unassembled WGS sequence"/>
</dbReference>
<dbReference type="EMBL" id="JBJVNE010000004">
    <property type="protein sequence ID" value="MFM9646240.1"/>
    <property type="molecule type" value="Genomic_DNA"/>
</dbReference>
<evidence type="ECO:0000313" key="1">
    <source>
        <dbReference type="EMBL" id="MFM9646240.1"/>
    </source>
</evidence>
<keyword evidence="2" id="KW-1185">Reference proteome</keyword>
<evidence type="ECO:0000313" key="2">
    <source>
        <dbReference type="Proteomes" id="UP001631993"/>
    </source>
</evidence>
<sequence>MLSWLIVVCGAVTFAVHIGAVLAQEPPLIRHVQKEEQPVPAS</sequence>
<comment type="caution">
    <text evidence="1">The sequence shown here is derived from an EMBL/GenBank/DDBJ whole genome shotgun (WGS) entry which is preliminary data.</text>
</comment>
<proteinExistence type="predicted"/>
<gene>
    <name evidence="1" type="ORF">ACKI1S_08830</name>
</gene>
<name>A0ABW9ICL2_STRGJ</name>
<reference evidence="1 2" key="1">
    <citation type="submission" date="2024-12" db="EMBL/GenBank/DDBJ databases">
        <title>Forecasting of Potato common scab and diversities of Pathogenic streptomyces spp. in china.</title>
        <authorList>
            <person name="Handique U."/>
            <person name="Wu J."/>
        </authorList>
    </citation>
    <scope>NUCLEOTIDE SEQUENCE [LARGE SCALE GENOMIC DNA]</scope>
    <source>
        <strain evidence="1 2">ZRIMU1585</strain>
    </source>
</reference>
<organism evidence="1 2">
    <name type="scientific">Streptomyces galilaeus</name>
    <dbReference type="NCBI Taxonomy" id="33899"/>
    <lineage>
        <taxon>Bacteria</taxon>
        <taxon>Bacillati</taxon>
        <taxon>Actinomycetota</taxon>
        <taxon>Actinomycetes</taxon>
        <taxon>Kitasatosporales</taxon>
        <taxon>Streptomycetaceae</taxon>
        <taxon>Streptomyces</taxon>
    </lineage>
</organism>
<protein>
    <submittedName>
        <fullName evidence="1">Uncharacterized protein</fullName>
    </submittedName>
</protein>